<keyword evidence="9" id="KW-1185">Reference proteome</keyword>
<dbReference type="OMA" id="NTTHAHY"/>
<keyword evidence="5" id="KW-0325">Glycoprotein</keyword>
<dbReference type="InterPro" id="IPR029052">
    <property type="entry name" value="Metallo-depent_PP-like"/>
</dbReference>
<dbReference type="Pfam" id="PF00149">
    <property type="entry name" value="Metallophos"/>
    <property type="match status" value="1"/>
</dbReference>
<dbReference type="Pfam" id="PF14008">
    <property type="entry name" value="Metallophos_C"/>
    <property type="match status" value="1"/>
</dbReference>
<dbReference type="STRING" id="4081.A0A3Q7GB66"/>
<dbReference type="GO" id="GO:0003993">
    <property type="term" value="F:acid phosphatase activity"/>
    <property type="evidence" value="ECO:0007669"/>
    <property type="project" value="UniProtKB-EC"/>
</dbReference>
<dbReference type="Gramene" id="Solyc04g080920.2.1">
    <property type="protein sequence ID" value="Solyc04g080920.2.1"/>
    <property type="gene ID" value="Solyc04g080920.2"/>
</dbReference>
<dbReference type="InParanoid" id="A0A3Q7GB66"/>
<evidence type="ECO:0000313" key="8">
    <source>
        <dbReference type="EnsemblPlants" id="Solyc04g080920.2.1"/>
    </source>
</evidence>
<dbReference type="Gene3D" id="3.60.21.10">
    <property type="match status" value="1"/>
</dbReference>
<evidence type="ECO:0000256" key="3">
    <source>
        <dbReference type="ARBA" id="ARBA00012646"/>
    </source>
</evidence>
<evidence type="ECO:0000259" key="7">
    <source>
        <dbReference type="Pfam" id="PF14008"/>
    </source>
</evidence>
<protein>
    <recommendedName>
        <fullName evidence="3">acid phosphatase</fullName>
        <ecNumber evidence="3">3.1.3.2</ecNumber>
    </recommendedName>
</protein>
<dbReference type="InterPro" id="IPR025733">
    <property type="entry name" value="PAPs_C"/>
</dbReference>
<feature type="domain" description="Purple acid phosphatase C-terminal" evidence="7">
    <location>
        <begin position="104"/>
        <end position="161"/>
    </location>
</feature>
<evidence type="ECO:0000313" key="9">
    <source>
        <dbReference type="Proteomes" id="UP000004994"/>
    </source>
</evidence>
<dbReference type="PANTHER" id="PTHR22953:SF35">
    <property type="entry name" value="FE(3+)-ZN(2+) PURPLE ACID PHOSPHATASE 12"/>
    <property type="match status" value="1"/>
</dbReference>
<organism evidence="8">
    <name type="scientific">Solanum lycopersicum</name>
    <name type="common">Tomato</name>
    <name type="synonym">Lycopersicon esculentum</name>
    <dbReference type="NCBI Taxonomy" id="4081"/>
    <lineage>
        <taxon>Eukaryota</taxon>
        <taxon>Viridiplantae</taxon>
        <taxon>Streptophyta</taxon>
        <taxon>Embryophyta</taxon>
        <taxon>Tracheophyta</taxon>
        <taxon>Spermatophyta</taxon>
        <taxon>Magnoliopsida</taxon>
        <taxon>eudicotyledons</taxon>
        <taxon>Gunneridae</taxon>
        <taxon>Pentapetalae</taxon>
        <taxon>asterids</taxon>
        <taxon>lamiids</taxon>
        <taxon>Solanales</taxon>
        <taxon>Solanaceae</taxon>
        <taxon>Solanoideae</taxon>
        <taxon>Solaneae</taxon>
        <taxon>Solanum</taxon>
        <taxon>Solanum subgen. Lycopersicon</taxon>
    </lineage>
</organism>
<dbReference type="CDD" id="cd00839">
    <property type="entry name" value="MPP_PAPs"/>
    <property type="match status" value="1"/>
</dbReference>
<evidence type="ECO:0000259" key="6">
    <source>
        <dbReference type="Pfam" id="PF00149"/>
    </source>
</evidence>
<dbReference type="EC" id="3.1.3.2" evidence="3"/>
<dbReference type="PANTHER" id="PTHR22953">
    <property type="entry name" value="ACID PHOSPHATASE RELATED"/>
    <property type="match status" value="1"/>
</dbReference>
<reference evidence="8" key="2">
    <citation type="submission" date="2019-01" db="UniProtKB">
        <authorList>
            <consortium name="EnsemblPlants"/>
        </authorList>
    </citation>
    <scope>IDENTIFICATION</scope>
    <source>
        <strain evidence="8">cv. Heinz 1706</strain>
    </source>
</reference>
<dbReference type="InterPro" id="IPR004843">
    <property type="entry name" value="Calcineurin-like_PHP"/>
</dbReference>
<accession>A0A3Q7GB66</accession>
<dbReference type="InterPro" id="IPR039331">
    <property type="entry name" value="PAPs-like"/>
</dbReference>
<proteinExistence type="predicted"/>
<dbReference type="SUPFAM" id="SSF56300">
    <property type="entry name" value="Metallo-dependent phosphatases"/>
    <property type="match status" value="1"/>
</dbReference>
<name>A0A3Q7GB66_SOLLC</name>
<comment type="catalytic activity">
    <reaction evidence="1">
        <text>a phosphate monoester + H2O = an alcohol + phosphate</text>
        <dbReference type="Rhea" id="RHEA:15017"/>
        <dbReference type="ChEBI" id="CHEBI:15377"/>
        <dbReference type="ChEBI" id="CHEBI:30879"/>
        <dbReference type="ChEBI" id="CHEBI:43474"/>
        <dbReference type="ChEBI" id="CHEBI:67140"/>
        <dbReference type="EC" id="3.1.3.2"/>
    </reaction>
</comment>
<comment type="cofactor">
    <cofactor evidence="2">
        <name>Zn(2+)</name>
        <dbReference type="ChEBI" id="CHEBI:29105"/>
    </cofactor>
</comment>
<evidence type="ECO:0000256" key="2">
    <source>
        <dbReference type="ARBA" id="ARBA00001947"/>
    </source>
</evidence>
<reference evidence="8" key="1">
    <citation type="journal article" date="2012" name="Nature">
        <title>The tomato genome sequence provides insights into fleshy fruit evolution.</title>
        <authorList>
            <consortium name="Tomato Genome Consortium"/>
        </authorList>
    </citation>
    <scope>NUCLEOTIDE SEQUENCE [LARGE SCALE GENOMIC DNA]</scope>
    <source>
        <strain evidence="8">cv. Heinz 1706</strain>
    </source>
</reference>
<dbReference type="PaxDb" id="4081-Solyc04g080920.1.1"/>
<keyword evidence="4" id="KW-0732">Signal</keyword>
<evidence type="ECO:0000256" key="1">
    <source>
        <dbReference type="ARBA" id="ARBA00000032"/>
    </source>
</evidence>
<evidence type="ECO:0000256" key="4">
    <source>
        <dbReference type="ARBA" id="ARBA00022729"/>
    </source>
</evidence>
<dbReference type="EnsemblPlants" id="Solyc04g080920.2.1">
    <property type="protein sequence ID" value="Solyc04g080920.2.1"/>
    <property type="gene ID" value="Solyc04g080920.2"/>
</dbReference>
<dbReference type="AlphaFoldDB" id="A0A3Q7GB66"/>
<evidence type="ECO:0000256" key="5">
    <source>
        <dbReference type="ARBA" id="ARBA00023180"/>
    </source>
</evidence>
<dbReference type="Proteomes" id="UP000004994">
    <property type="component" value="Chromosome 4"/>
</dbReference>
<dbReference type="InterPro" id="IPR041792">
    <property type="entry name" value="MPP_PAP"/>
</dbReference>
<sequence>MSSYSAFGKYTPQWKWLTNELPKVNRSETPWLIVLMHCPMYNSYVHHYMEGETMRVIYEPWLVKYKVDVVFAGHVHAYERSERVSNVAYNIINRKCSPVKDESAPVYITIGNGGNQEGLATEMTQPQPRYSAYREASFGHGILDIKNRTHAYFVWHRNHDGFATEADSLWLLNRYWKLEQSSVAYFMK</sequence>
<feature type="domain" description="Calcineurin-like phosphoesterase" evidence="6">
    <location>
        <begin position="13"/>
        <end position="78"/>
    </location>
</feature>